<proteinExistence type="predicted"/>
<gene>
    <name evidence="2" type="ORF">N7509_002607</name>
</gene>
<reference evidence="2" key="1">
    <citation type="submission" date="2022-12" db="EMBL/GenBank/DDBJ databases">
        <authorList>
            <person name="Petersen C."/>
        </authorList>
    </citation>
    <scope>NUCLEOTIDE SEQUENCE</scope>
    <source>
        <strain evidence="2">IBT 29677</strain>
    </source>
</reference>
<dbReference type="AlphaFoldDB" id="A0A9W9W9F4"/>
<feature type="region of interest" description="Disordered" evidence="1">
    <location>
        <begin position="1"/>
        <end position="26"/>
    </location>
</feature>
<evidence type="ECO:0000256" key="1">
    <source>
        <dbReference type="SAM" id="MobiDB-lite"/>
    </source>
</evidence>
<dbReference type="EMBL" id="JAPZBU010000004">
    <property type="protein sequence ID" value="KAJ5408724.1"/>
    <property type="molecule type" value="Genomic_DNA"/>
</dbReference>
<comment type="caution">
    <text evidence="2">The sequence shown here is derived from an EMBL/GenBank/DDBJ whole genome shotgun (WGS) entry which is preliminary data.</text>
</comment>
<reference evidence="2" key="2">
    <citation type="journal article" date="2023" name="IMA Fungus">
        <title>Comparative genomic study of the Penicillium genus elucidates a diverse pangenome and 15 lateral gene transfer events.</title>
        <authorList>
            <person name="Petersen C."/>
            <person name="Sorensen T."/>
            <person name="Nielsen M.R."/>
            <person name="Sondergaard T.E."/>
            <person name="Sorensen J.L."/>
            <person name="Fitzpatrick D.A."/>
            <person name="Frisvad J.C."/>
            <person name="Nielsen K.L."/>
        </authorList>
    </citation>
    <scope>NUCLEOTIDE SEQUENCE</scope>
    <source>
        <strain evidence="2">IBT 29677</strain>
    </source>
</reference>
<evidence type="ECO:0000313" key="3">
    <source>
        <dbReference type="Proteomes" id="UP001147747"/>
    </source>
</evidence>
<dbReference type="RefSeq" id="XP_056493039.1">
    <property type="nucleotide sequence ID" value="XM_056627244.1"/>
</dbReference>
<keyword evidence="3" id="KW-1185">Reference proteome</keyword>
<accession>A0A9W9W9F4</accession>
<feature type="compositionally biased region" description="Basic and acidic residues" evidence="1">
    <location>
        <begin position="15"/>
        <end position="26"/>
    </location>
</feature>
<evidence type="ECO:0000313" key="2">
    <source>
        <dbReference type="EMBL" id="KAJ5408724.1"/>
    </source>
</evidence>
<protein>
    <submittedName>
        <fullName evidence="2">Uncharacterized protein</fullName>
    </submittedName>
</protein>
<dbReference type="Proteomes" id="UP001147747">
    <property type="component" value="Unassembled WGS sequence"/>
</dbReference>
<dbReference type="GeneID" id="81366224"/>
<sequence length="67" mass="7897">MCFGIGKPYVKPQPPRREKYRNKEEKYQKDYAKYEKEYEEYMNPENRRRMISNSNAGALAGTTAAIS</sequence>
<name>A0A9W9W9F4_9EURO</name>
<organism evidence="2 3">
    <name type="scientific">Penicillium cosmopolitanum</name>
    <dbReference type="NCBI Taxonomy" id="1131564"/>
    <lineage>
        <taxon>Eukaryota</taxon>
        <taxon>Fungi</taxon>
        <taxon>Dikarya</taxon>
        <taxon>Ascomycota</taxon>
        <taxon>Pezizomycotina</taxon>
        <taxon>Eurotiomycetes</taxon>
        <taxon>Eurotiomycetidae</taxon>
        <taxon>Eurotiales</taxon>
        <taxon>Aspergillaceae</taxon>
        <taxon>Penicillium</taxon>
    </lineage>
</organism>